<dbReference type="Pfam" id="PF03706">
    <property type="entry name" value="LPG_synthase_TM"/>
    <property type="match status" value="1"/>
</dbReference>
<protein>
    <submittedName>
        <fullName evidence="7">Uncharacterized protein</fullName>
    </submittedName>
</protein>
<evidence type="ECO:0000256" key="6">
    <source>
        <dbReference type="SAM" id="Phobius"/>
    </source>
</evidence>
<dbReference type="InterPro" id="IPR022791">
    <property type="entry name" value="L-PG_synthase/AglD"/>
</dbReference>
<dbReference type="PANTHER" id="PTHR39087:SF2">
    <property type="entry name" value="UPF0104 MEMBRANE PROTEIN MJ1595"/>
    <property type="match status" value="1"/>
</dbReference>
<evidence type="ECO:0000256" key="2">
    <source>
        <dbReference type="ARBA" id="ARBA00022475"/>
    </source>
</evidence>
<dbReference type="PANTHER" id="PTHR39087">
    <property type="entry name" value="UPF0104 MEMBRANE PROTEIN MJ1595"/>
    <property type="match status" value="1"/>
</dbReference>
<feature type="transmembrane region" description="Helical" evidence="6">
    <location>
        <begin position="214"/>
        <end position="235"/>
    </location>
</feature>
<keyword evidence="2" id="KW-1003">Cell membrane</keyword>
<feature type="transmembrane region" description="Helical" evidence="6">
    <location>
        <begin position="293"/>
        <end position="317"/>
    </location>
</feature>
<proteinExistence type="predicted"/>
<dbReference type="GO" id="GO:0005886">
    <property type="term" value="C:plasma membrane"/>
    <property type="evidence" value="ECO:0007669"/>
    <property type="project" value="UniProtKB-SubCell"/>
</dbReference>
<feature type="transmembrane region" description="Helical" evidence="6">
    <location>
        <begin position="159"/>
        <end position="182"/>
    </location>
</feature>
<dbReference type="EMBL" id="LAZR01000017">
    <property type="protein sequence ID" value="KKO05896.1"/>
    <property type="molecule type" value="Genomic_DNA"/>
</dbReference>
<comment type="subcellular location">
    <subcellularLocation>
        <location evidence="1">Cell membrane</location>
        <topology evidence="1">Multi-pass membrane protein</topology>
    </subcellularLocation>
</comment>
<feature type="transmembrane region" description="Helical" evidence="6">
    <location>
        <begin position="9"/>
        <end position="26"/>
    </location>
</feature>
<feature type="transmembrane region" description="Helical" evidence="6">
    <location>
        <begin position="267"/>
        <end position="287"/>
    </location>
</feature>
<evidence type="ECO:0000256" key="4">
    <source>
        <dbReference type="ARBA" id="ARBA00022989"/>
    </source>
</evidence>
<feature type="transmembrane region" description="Helical" evidence="6">
    <location>
        <begin position="46"/>
        <end position="65"/>
    </location>
</feature>
<feature type="transmembrane region" description="Helical" evidence="6">
    <location>
        <begin position="241"/>
        <end position="260"/>
    </location>
</feature>
<organism evidence="7">
    <name type="scientific">marine sediment metagenome</name>
    <dbReference type="NCBI Taxonomy" id="412755"/>
    <lineage>
        <taxon>unclassified sequences</taxon>
        <taxon>metagenomes</taxon>
        <taxon>ecological metagenomes</taxon>
    </lineage>
</organism>
<sequence>MKNSVKKNLKIILPIALGVFLVWYSYNSTTPENRKEIIFYIKEANPFYVFLSVLLGILGHISRAIRWNYLLEPLGYKPKLINNILIILTSYFANLGIPRTGEILRATALTTYENVPFEKGFGTIVTERVIDVIMLLLVVTIAFLLQTDIIMGILQARGFNITALILLAVFGIVLFFLFVFIIKKSKSVFAIKIKSFVKGLLDGVFSIFKMKNKWLFIIHTFFIWGCYIGMLWIIKFTVPETIPLSLSQLLVAFVAGAFAMATTNGGIGLYPIAVSSALAIFGISAVSGDAFGWIIWIAQTLMIVVFGAISFLLLPLLNRSK</sequence>
<dbReference type="NCBIfam" id="TIGR00374">
    <property type="entry name" value="flippase-like domain"/>
    <property type="match status" value="1"/>
</dbReference>
<gene>
    <name evidence="7" type="ORF">LCGC14_0069080</name>
</gene>
<comment type="caution">
    <text evidence="7">The sequence shown here is derived from an EMBL/GenBank/DDBJ whole genome shotgun (WGS) entry which is preliminary data.</text>
</comment>
<evidence type="ECO:0000313" key="7">
    <source>
        <dbReference type="EMBL" id="KKO05896.1"/>
    </source>
</evidence>
<keyword evidence="3 6" id="KW-0812">Transmembrane</keyword>
<accession>A0A0F9VLA9</accession>
<evidence type="ECO:0000256" key="5">
    <source>
        <dbReference type="ARBA" id="ARBA00023136"/>
    </source>
</evidence>
<keyword evidence="5 6" id="KW-0472">Membrane</keyword>
<reference evidence="7" key="1">
    <citation type="journal article" date="2015" name="Nature">
        <title>Complex archaea that bridge the gap between prokaryotes and eukaryotes.</title>
        <authorList>
            <person name="Spang A."/>
            <person name="Saw J.H."/>
            <person name="Jorgensen S.L."/>
            <person name="Zaremba-Niedzwiedzka K."/>
            <person name="Martijn J."/>
            <person name="Lind A.E."/>
            <person name="van Eijk R."/>
            <person name="Schleper C."/>
            <person name="Guy L."/>
            <person name="Ettema T.J."/>
        </authorList>
    </citation>
    <scope>NUCLEOTIDE SEQUENCE</scope>
</reference>
<evidence type="ECO:0000256" key="3">
    <source>
        <dbReference type="ARBA" id="ARBA00022692"/>
    </source>
</evidence>
<name>A0A0F9VLA9_9ZZZZ</name>
<feature type="transmembrane region" description="Helical" evidence="6">
    <location>
        <begin position="129"/>
        <end position="153"/>
    </location>
</feature>
<dbReference type="AlphaFoldDB" id="A0A0F9VLA9"/>
<keyword evidence="4 6" id="KW-1133">Transmembrane helix</keyword>
<evidence type="ECO:0000256" key="1">
    <source>
        <dbReference type="ARBA" id="ARBA00004651"/>
    </source>
</evidence>